<name>A0ABU9Z3H3_9RHOO</name>
<protein>
    <recommendedName>
        <fullName evidence="4">Quinate/shikimate 5-dehydrogenase/glutamyl-tRNA reductase domain-containing protein</fullName>
    </recommendedName>
</protein>
<keyword evidence="1" id="KW-0732">Signal</keyword>
<feature type="chain" id="PRO_5046042265" description="Quinate/shikimate 5-dehydrogenase/glutamyl-tRNA reductase domain-containing protein" evidence="1">
    <location>
        <begin position="20"/>
        <end position="396"/>
    </location>
</feature>
<organism evidence="2 3">
    <name type="scientific">Uliginosibacterium sediminicola</name>
    <dbReference type="NCBI Taxonomy" id="2024550"/>
    <lineage>
        <taxon>Bacteria</taxon>
        <taxon>Pseudomonadati</taxon>
        <taxon>Pseudomonadota</taxon>
        <taxon>Betaproteobacteria</taxon>
        <taxon>Rhodocyclales</taxon>
        <taxon>Zoogloeaceae</taxon>
        <taxon>Uliginosibacterium</taxon>
    </lineage>
</organism>
<dbReference type="RefSeq" id="WP_345921073.1">
    <property type="nucleotide sequence ID" value="NZ_JBDIVE010000011.1"/>
</dbReference>
<dbReference type="SUPFAM" id="SSF51735">
    <property type="entry name" value="NAD(P)-binding Rossmann-fold domains"/>
    <property type="match status" value="1"/>
</dbReference>
<evidence type="ECO:0000256" key="1">
    <source>
        <dbReference type="SAM" id="SignalP"/>
    </source>
</evidence>
<dbReference type="EMBL" id="JBDIVE010000011">
    <property type="protein sequence ID" value="MEN3070298.1"/>
    <property type="molecule type" value="Genomic_DNA"/>
</dbReference>
<gene>
    <name evidence="2" type="ORF">ABDB84_17570</name>
</gene>
<evidence type="ECO:0000313" key="3">
    <source>
        <dbReference type="Proteomes" id="UP001410394"/>
    </source>
</evidence>
<dbReference type="Proteomes" id="UP001410394">
    <property type="component" value="Unassembled WGS sequence"/>
</dbReference>
<feature type="signal peptide" evidence="1">
    <location>
        <begin position="1"/>
        <end position="19"/>
    </location>
</feature>
<reference evidence="2 3" key="1">
    <citation type="journal article" date="2018" name="Int. J. Syst. Evol. Microbiol.">
        <title>Uliginosibacterium sediminicola sp. nov., isolated from freshwater sediment.</title>
        <authorList>
            <person name="Hwang W.M."/>
            <person name="Kim S.M."/>
            <person name="Kang K."/>
            <person name="Ahn T.Y."/>
        </authorList>
    </citation>
    <scope>NUCLEOTIDE SEQUENCE [LARGE SCALE GENOMIC DNA]</scope>
    <source>
        <strain evidence="2 3">M1-21</strain>
    </source>
</reference>
<sequence>MLSNLWRFLVALCDLRALARLLTGHAAVDVVFITNLRDEAERQRFFQGWVPPAGHAAGPRIYLKGVAARVRGIYVTAEEMMTSAGRRKAREQFIAATEWAEHKGARVILLAASTKRLFGRDARELKARFPKLLFTIGDNGTAQMLVADIFASLHAAGLTHSARLLVIGPYGILGDCVCRELLRAGFEVLGYGANKPALAETATRHGILVDHELANLGRVDAVIACTHSTAAKLTPAQVEQLRRPGRKLLVVDVAEPANLDIEAYQQCRAQVVRQDAGNAYAPTLHYVLGSLSWRLLMLSRGVVFGCFAEAMSLYHAIYRHGEVDLLEQDWFQVNDSLRARVARTLDNIGFRPPAPRCFGEAVSDFALDLPRAQAEATGISTEKQLPLPGSECMASR</sequence>
<keyword evidence="3" id="KW-1185">Reference proteome</keyword>
<accession>A0ABU9Z3H3</accession>
<evidence type="ECO:0000313" key="2">
    <source>
        <dbReference type="EMBL" id="MEN3070298.1"/>
    </source>
</evidence>
<dbReference type="InterPro" id="IPR036291">
    <property type="entry name" value="NAD(P)-bd_dom_sf"/>
</dbReference>
<proteinExistence type="predicted"/>
<evidence type="ECO:0008006" key="4">
    <source>
        <dbReference type="Google" id="ProtNLM"/>
    </source>
</evidence>
<dbReference type="Gene3D" id="3.40.50.720">
    <property type="entry name" value="NAD(P)-binding Rossmann-like Domain"/>
    <property type="match status" value="1"/>
</dbReference>
<comment type="caution">
    <text evidence="2">The sequence shown here is derived from an EMBL/GenBank/DDBJ whole genome shotgun (WGS) entry which is preliminary data.</text>
</comment>